<comment type="caution">
    <text evidence="2">The sequence shown here is derived from an EMBL/GenBank/DDBJ whole genome shotgun (WGS) entry which is preliminary data.</text>
</comment>
<accession>A0ABR9RV68</accession>
<gene>
    <name evidence="2" type="ORF">IEQ44_12475</name>
</gene>
<evidence type="ECO:0008006" key="4">
    <source>
        <dbReference type="Google" id="ProtNLM"/>
    </source>
</evidence>
<evidence type="ECO:0000313" key="2">
    <source>
        <dbReference type="EMBL" id="MBE7325468.1"/>
    </source>
</evidence>
<name>A0ABR9RV68_9ACTN</name>
<keyword evidence="1" id="KW-0472">Membrane</keyword>
<dbReference type="EMBL" id="JADCSA010000012">
    <property type="protein sequence ID" value="MBE7325468.1"/>
    <property type="molecule type" value="Genomic_DNA"/>
</dbReference>
<evidence type="ECO:0000313" key="3">
    <source>
        <dbReference type="Proteomes" id="UP000756387"/>
    </source>
</evidence>
<sequence>MAQEPRVGEERRRWPWRLFVVHAVGWLLLGAFVASFGALVVAGSGEARPGALEQRLLEDAADGRATTLWVDRPFDLREGHEWDWEPGDGSWSAVVEVRWREWGLLRHTDYLVASSERKARRFQRSLGHPGPVVVGDPDALPTEWTQTQSRIVVEPWERDHSSTGSVEIFDAEWIVPSWAATTGLVVGVTTFAWLVVGPQPWRFTRWGWFWLVFGAGPVGVPAFLLFGGSSGLFPPADPARRLSGWSGFGLSVVTAFGAGLLLNA</sequence>
<keyword evidence="1" id="KW-1133">Transmembrane helix</keyword>
<feature type="transmembrane region" description="Helical" evidence="1">
    <location>
        <begin position="173"/>
        <end position="196"/>
    </location>
</feature>
<feature type="transmembrane region" description="Helical" evidence="1">
    <location>
        <begin position="20"/>
        <end position="42"/>
    </location>
</feature>
<organism evidence="2 3">
    <name type="scientific">Nocardioides malaquae</name>
    <dbReference type="NCBI Taxonomy" id="2773426"/>
    <lineage>
        <taxon>Bacteria</taxon>
        <taxon>Bacillati</taxon>
        <taxon>Actinomycetota</taxon>
        <taxon>Actinomycetes</taxon>
        <taxon>Propionibacteriales</taxon>
        <taxon>Nocardioidaceae</taxon>
        <taxon>Nocardioides</taxon>
    </lineage>
</organism>
<reference evidence="2 3" key="1">
    <citation type="submission" date="2020-10" db="EMBL/GenBank/DDBJ databases">
        <title>Nocardioides sp. isolated from sludge.</title>
        <authorList>
            <person name="Zhang X."/>
        </authorList>
    </citation>
    <scope>NUCLEOTIDE SEQUENCE [LARGE SCALE GENOMIC DNA]</scope>
    <source>
        <strain evidence="2 3">Y6</strain>
    </source>
</reference>
<feature type="transmembrane region" description="Helical" evidence="1">
    <location>
        <begin position="242"/>
        <end position="262"/>
    </location>
</feature>
<keyword evidence="3" id="KW-1185">Reference proteome</keyword>
<keyword evidence="1" id="KW-0812">Transmembrane</keyword>
<evidence type="ECO:0000256" key="1">
    <source>
        <dbReference type="SAM" id="Phobius"/>
    </source>
</evidence>
<feature type="transmembrane region" description="Helical" evidence="1">
    <location>
        <begin position="208"/>
        <end position="230"/>
    </location>
</feature>
<dbReference type="Proteomes" id="UP000756387">
    <property type="component" value="Unassembled WGS sequence"/>
</dbReference>
<protein>
    <recommendedName>
        <fullName evidence="4">DUF3592 domain-containing protein</fullName>
    </recommendedName>
</protein>
<proteinExistence type="predicted"/>